<comment type="cofactor">
    <cofactor evidence="6">
        <name>Fe(2+)</name>
        <dbReference type="ChEBI" id="CHEBI:29033"/>
    </cofactor>
    <text evidence="6">Binds 1 Fe(2+) ion.</text>
</comment>
<sequence>MAIRQLRFKGDPILRKKSREVTKIDDRIKILLEDMLETMYKEEGVGLAAPQVGILRRVVVIDVGDGPIKLINPEIIEEDGEKIDEEGCLSVPGESGKVKRPAMVKVKYLDENGEEQIIEGTGLLARALCHEIDHLNGILFIDKIIEADEE</sequence>
<comment type="caution">
    <text evidence="7">The sequence shown here is derived from an EMBL/GenBank/DDBJ whole genome shotgun (WGS) entry which is preliminary data.</text>
</comment>
<keyword evidence="2 6" id="KW-0479">Metal-binding</keyword>
<reference evidence="7 8" key="1">
    <citation type="submission" date="2016-08" db="EMBL/GenBank/DDBJ databases">
        <title>Novel Firmicutes and Novel Genomes.</title>
        <authorList>
            <person name="Poppleton D.I."/>
            <person name="Gribaldo S."/>
        </authorList>
    </citation>
    <scope>NUCLEOTIDE SEQUENCE [LARGE SCALE GENOMIC DNA]</scope>
    <source>
        <strain evidence="7 8">CTT3</strain>
    </source>
</reference>
<dbReference type="AlphaFoldDB" id="A0A419TA62"/>
<name>A0A419TA62_9FIRM</name>
<dbReference type="SUPFAM" id="SSF56420">
    <property type="entry name" value="Peptide deformylase"/>
    <property type="match status" value="1"/>
</dbReference>
<accession>A0A419TA62</accession>
<comment type="function">
    <text evidence="6">Removes the formyl group from the N-terminal Met of newly synthesized proteins. Requires at least a dipeptide for an efficient rate of reaction. N-terminal L-methionine is a prerequisite for activity but the enzyme has broad specificity at other positions.</text>
</comment>
<evidence type="ECO:0000256" key="4">
    <source>
        <dbReference type="ARBA" id="ARBA00022917"/>
    </source>
</evidence>
<feature type="active site" evidence="6">
    <location>
        <position position="131"/>
    </location>
</feature>
<dbReference type="GO" id="GO:0046872">
    <property type="term" value="F:metal ion binding"/>
    <property type="evidence" value="ECO:0007669"/>
    <property type="project" value="UniProtKB-KW"/>
</dbReference>
<gene>
    <name evidence="6" type="primary">def</name>
    <name evidence="7" type="ORF">BET03_00570</name>
</gene>
<dbReference type="NCBIfam" id="TIGR00079">
    <property type="entry name" value="pept_deformyl"/>
    <property type="match status" value="1"/>
</dbReference>
<protein>
    <recommendedName>
        <fullName evidence="6">Peptide deformylase</fullName>
        <shortName evidence="6">PDF</shortName>
        <ecNumber evidence="6">3.5.1.88</ecNumber>
    </recommendedName>
    <alternativeName>
        <fullName evidence="6">Polypeptide deformylase</fullName>
    </alternativeName>
</protein>
<comment type="similarity">
    <text evidence="1 6">Belongs to the polypeptide deformylase family.</text>
</comment>
<dbReference type="EMBL" id="MCIB01000001">
    <property type="protein sequence ID" value="RKD34361.1"/>
    <property type="molecule type" value="Genomic_DNA"/>
</dbReference>
<evidence type="ECO:0000256" key="1">
    <source>
        <dbReference type="ARBA" id="ARBA00010759"/>
    </source>
</evidence>
<feature type="binding site" evidence="6">
    <location>
        <position position="134"/>
    </location>
    <ligand>
        <name>Fe cation</name>
        <dbReference type="ChEBI" id="CHEBI:24875"/>
    </ligand>
</feature>
<dbReference type="PANTHER" id="PTHR10458">
    <property type="entry name" value="PEPTIDE DEFORMYLASE"/>
    <property type="match status" value="1"/>
</dbReference>
<organism evidence="7 8">
    <name type="scientific">Thermohalobacter berrensis</name>
    <dbReference type="NCBI Taxonomy" id="99594"/>
    <lineage>
        <taxon>Bacteria</taxon>
        <taxon>Bacillati</taxon>
        <taxon>Bacillota</taxon>
        <taxon>Tissierellia</taxon>
        <taxon>Tissierellales</taxon>
        <taxon>Thermohalobacteraceae</taxon>
        <taxon>Thermohalobacter</taxon>
    </lineage>
</organism>
<evidence type="ECO:0000256" key="6">
    <source>
        <dbReference type="HAMAP-Rule" id="MF_00163"/>
    </source>
</evidence>
<dbReference type="PIRSF" id="PIRSF004749">
    <property type="entry name" value="Pep_def"/>
    <property type="match status" value="1"/>
</dbReference>
<feature type="binding site" evidence="6">
    <location>
        <position position="88"/>
    </location>
    <ligand>
        <name>Fe cation</name>
        <dbReference type="ChEBI" id="CHEBI:24875"/>
    </ligand>
</feature>
<dbReference type="CDD" id="cd00487">
    <property type="entry name" value="Pep_deformylase"/>
    <property type="match status" value="1"/>
</dbReference>
<dbReference type="GO" id="GO:0006412">
    <property type="term" value="P:translation"/>
    <property type="evidence" value="ECO:0007669"/>
    <property type="project" value="UniProtKB-UniRule"/>
</dbReference>
<dbReference type="PANTHER" id="PTHR10458:SF22">
    <property type="entry name" value="PEPTIDE DEFORMYLASE"/>
    <property type="match status" value="1"/>
</dbReference>
<dbReference type="FunFam" id="3.90.45.10:FF:000005">
    <property type="entry name" value="Peptide deformylase"/>
    <property type="match status" value="1"/>
</dbReference>
<comment type="catalytic activity">
    <reaction evidence="6">
        <text>N-terminal N-formyl-L-methionyl-[peptide] + H2O = N-terminal L-methionyl-[peptide] + formate</text>
        <dbReference type="Rhea" id="RHEA:24420"/>
        <dbReference type="Rhea" id="RHEA-COMP:10639"/>
        <dbReference type="Rhea" id="RHEA-COMP:10640"/>
        <dbReference type="ChEBI" id="CHEBI:15377"/>
        <dbReference type="ChEBI" id="CHEBI:15740"/>
        <dbReference type="ChEBI" id="CHEBI:49298"/>
        <dbReference type="ChEBI" id="CHEBI:64731"/>
        <dbReference type="EC" id="3.5.1.88"/>
    </reaction>
</comment>
<proteinExistence type="inferred from homology"/>
<keyword evidence="3 6" id="KW-0378">Hydrolase</keyword>
<evidence type="ECO:0000256" key="3">
    <source>
        <dbReference type="ARBA" id="ARBA00022801"/>
    </source>
</evidence>
<dbReference type="Proteomes" id="UP000284177">
    <property type="component" value="Unassembled WGS sequence"/>
</dbReference>
<dbReference type="InterPro" id="IPR023635">
    <property type="entry name" value="Peptide_deformylase"/>
</dbReference>
<dbReference type="Gene3D" id="3.90.45.10">
    <property type="entry name" value="Peptide deformylase"/>
    <property type="match status" value="1"/>
</dbReference>
<keyword evidence="5 6" id="KW-0408">Iron</keyword>
<feature type="binding site" evidence="6">
    <location>
        <position position="130"/>
    </location>
    <ligand>
        <name>Fe cation</name>
        <dbReference type="ChEBI" id="CHEBI:24875"/>
    </ligand>
</feature>
<dbReference type="PRINTS" id="PR01576">
    <property type="entry name" value="PDEFORMYLASE"/>
</dbReference>
<dbReference type="NCBIfam" id="NF001159">
    <property type="entry name" value="PRK00150.1-3"/>
    <property type="match status" value="1"/>
</dbReference>
<evidence type="ECO:0000256" key="2">
    <source>
        <dbReference type="ARBA" id="ARBA00022723"/>
    </source>
</evidence>
<dbReference type="InterPro" id="IPR036821">
    <property type="entry name" value="Peptide_deformylase_sf"/>
</dbReference>
<dbReference type="RefSeq" id="WP_120166169.1">
    <property type="nucleotide sequence ID" value="NZ_MCIB01000001.1"/>
</dbReference>
<dbReference type="EC" id="3.5.1.88" evidence="6"/>
<dbReference type="GO" id="GO:0042586">
    <property type="term" value="F:peptide deformylase activity"/>
    <property type="evidence" value="ECO:0007669"/>
    <property type="project" value="UniProtKB-UniRule"/>
</dbReference>
<dbReference type="OrthoDB" id="9784988at2"/>
<evidence type="ECO:0000313" key="8">
    <source>
        <dbReference type="Proteomes" id="UP000284177"/>
    </source>
</evidence>
<keyword evidence="8" id="KW-1185">Reference proteome</keyword>
<dbReference type="Pfam" id="PF01327">
    <property type="entry name" value="Pep_deformylase"/>
    <property type="match status" value="1"/>
</dbReference>
<evidence type="ECO:0000313" key="7">
    <source>
        <dbReference type="EMBL" id="RKD34361.1"/>
    </source>
</evidence>
<evidence type="ECO:0000256" key="5">
    <source>
        <dbReference type="ARBA" id="ARBA00023004"/>
    </source>
</evidence>
<dbReference type="HAMAP" id="MF_00163">
    <property type="entry name" value="Pep_deformylase"/>
    <property type="match status" value="1"/>
</dbReference>
<keyword evidence="4 6" id="KW-0648">Protein biosynthesis</keyword>